<evidence type="ECO:0000256" key="6">
    <source>
        <dbReference type="ARBA" id="ARBA00023237"/>
    </source>
</evidence>
<dbReference type="SUPFAM" id="SSF49464">
    <property type="entry name" value="Carboxypeptidase regulatory domain-like"/>
    <property type="match status" value="1"/>
</dbReference>
<dbReference type="EMBL" id="RAPN01000001">
    <property type="protein sequence ID" value="RKD91131.1"/>
    <property type="molecule type" value="Genomic_DNA"/>
</dbReference>
<comment type="caution">
    <text evidence="9">The sequence shown here is derived from an EMBL/GenBank/DDBJ whole genome shotgun (WGS) entry which is preliminary data.</text>
</comment>
<dbReference type="NCBIfam" id="TIGR04056">
    <property type="entry name" value="OMP_RagA_SusC"/>
    <property type="match status" value="1"/>
</dbReference>
<dbReference type="AlphaFoldDB" id="A0A419W6N4"/>
<sequence>MVVLGLCAMTTAQASSPANKTDLVGEQQNQGKVVSGTVTDSNGEPLIGVAVAVEGTSKGLITDFDGNFKLEVPDENSVLVFSFVGFETQKVTVGQLTEIDVVLKDNIQQVDEVVVTALGIKREAKALGYAMTELKGDDININAINPVDALQGKAAGVDVSQSDGGMFGSTRILIRGASSLNSSSNNQPIFVVDGVILENSTADAGDADWSSTSGDYGNELKNLNPDDFASVSVLKGAPATALYGSRGLNGAVIITTKSGKAQKGLGISVSQTFGVDYVYKQPDLQNVYGDGAISGYVDYGETDDSGSYYAWGNQSQFYLNSNDEKKFNQWGTGFGPKFDGSSILGYDNKMTTYNAVKNNYRDMYDLGFNTNTNVAIQGGNDKTTFYSSVSYKHAKGTLGKNEFNRLSFLTKASHKLADNVLLEASVNFAESTPKNPQPNIGEYFISGTFEREYDPSYYKNKYKGTHGGLANSSVGDEYASYPGISLYWALNENSSIQTETSFRPDLTLTIDLNDWLKWKSEANYNYYYTNREVKNPNSGISRTYELGAGQYSMTQTTKKQTNANTALMFNKDVNADLNVSGFVRGEYYDNTQTYMYTSTSGGLVVPDQYFIANSVDNADYDSYVTGKKRMLSVAGQASAAYKNRLFLDVTGRNDWSSAMVYSDATGTYSYFYPSVSLSGIVSDMVDLPDWVSFGKVRLSWAQVGNDTRAYLINSAYSLNSTYKDGDYISSEELSSTMYETNLQPEKKTSWELGLDWRFLQSRVGIDATYYKENTRNQIMSISVPSVSGVSSQLVNAGNMQNSGIEIALHTTPINNGDWNWDVDFTYTRNQNKIISLHENVADYILLDGYTNYGNYRIGSVAKVGGAYGTLMTDSKAKLDATTGLPLLSWSDTRRFAYMSRSGEEEEIGSVNPDFLGSVSSSLRYKNFTLSVGLDMRFGGYVASYGSKYGTAYGYTEASLKYSAPEYGGITWTSQYDNQTYSDGVVPEGIFAGGTSITLPSGSSYTVADGGETYAALYEKGVIEPTHASAWTYFKNSWSRGVVNDDWVKELNYISLRQVSLSYNCSKQFASKIGAKSLGFKLSGHNLGYLLNTAPGGENPESVRGTTAYSFRMRSYSAFTASYMFSINASF</sequence>
<dbReference type="InterPro" id="IPR037066">
    <property type="entry name" value="Plug_dom_sf"/>
</dbReference>
<keyword evidence="5 7" id="KW-0472">Membrane</keyword>
<dbReference type="InterPro" id="IPR036942">
    <property type="entry name" value="Beta-barrel_TonB_sf"/>
</dbReference>
<name>A0A419W6N4_9BACT</name>
<dbReference type="InterPro" id="IPR023997">
    <property type="entry name" value="TonB-dep_OMP_SusC/RagA_CS"/>
</dbReference>
<keyword evidence="4 7" id="KW-0812">Transmembrane</keyword>
<evidence type="ECO:0000256" key="7">
    <source>
        <dbReference type="PROSITE-ProRule" id="PRU01360"/>
    </source>
</evidence>
<evidence type="ECO:0000256" key="2">
    <source>
        <dbReference type="ARBA" id="ARBA00022448"/>
    </source>
</evidence>
<comment type="similarity">
    <text evidence="7">Belongs to the TonB-dependent receptor family.</text>
</comment>
<evidence type="ECO:0000259" key="8">
    <source>
        <dbReference type="Pfam" id="PF07715"/>
    </source>
</evidence>
<protein>
    <submittedName>
        <fullName evidence="9">Iron complex outermembrane receptor protein</fullName>
    </submittedName>
</protein>
<dbReference type="Proteomes" id="UP000283387">
    <property type="component" value="Unassembled WGS sequence"/>
</dbReference>
<evidence type="ECO:0000313" key="10">
    <source>
        <dbReference type="Proteomes" id="UP000283387"/>
    </source>
</evidence>
<dbReference type="GO" id="GO:0009279">
    <property type="term" value="C:cell outer membrane"/>
    <property type="evidence" value="ECO:0007669"/>
    <property type="project" value="UniProtKB-SubCell"/>
</dbReference>
<dbReference type="NCBIfam" id="TIGR04057">
    <property type="entry name" value="SusC_RagA_signa"/>
    <property type="match status" value="1"/>
</dbReference>
<dbReference type="SUPFAM" id="SSF56935">
    <property type="entry name" value="Porins"/>
    <property type="match status" value="1"/>
</dbReference>
<evidence type="ECO:0000256" key="5">
    <source>
        <dbReference type="ARBA" id="ARBA00023136"/>
    </source>
</evidence>
<dbReference type="InterPro" id="IPR008969">
    <property type="entry name" value="CarboxyPept-like_regulatory"/>
</dbReference>
<keyword evidence="6 7" id="KW-0998">Cell outer membrane</keyword>
<dbReference type="Pfam" id="PF13715">
    <property type="entry name" value="CarbopepD_reg_2"/>
    <property type="match status" value="1"/>
</dbReference>
<keyword evidence="9" id="KW-0675">Receptor</keyword>
<keyword evidence="2 7" id="KW-0813">Transport</keyword>
<evidence type="ECO:0000313" key="9">
    <source>
        <dbReference type="EMBL" id="RKD91131.1"/>
    </source>
</evidence>
<dbReference type="Gene3D" id="2.60.40.1120">
    <property type="entry name" value="Carboxypeptidase-like, regulatory domain"/>
    <property type="match status" value="1"/>
</dbReference>
<dbReference type="PROSITE" id="PS52016">
    <property type="entry name" value="TONB_DEPENDENT_REC_3"/>
    <property type="match status" value="1"/>
</dbReference>
<dbReference type="Gene3D" id="2.40.170.20">
    <property type="entry name" value="TonB-dependent receptor, beta-barrel domain"/>
    <property type="match status" value="1"/>
</dbReference>
<dbReference type="Pfam" id="PF07715">
    <property type="entry name" value="Plug"/>
    <property type="match status" value="1"/>
</dbReference>
<keyword evidence="10" id="KW-1185">Reference proteome</keyword>
<dbReference type="FunFam" id="2.60.40.1120:FF:000003">
    <property type="entry name" value="Outer membrane protein Omp121"/>
    <property type="match status" value="1"/>
</dbReference>
<organism evidence="9 10">
    <name type="scientific">Mangrovibacterium diazotrophicum</name>
    <dbReference type="NCBI Taxonomy" id="1261403"/>
    <lineage>
        <taxon>Bacteria</taxon>
        <taxon>Pseudomonadati</taxon>
        <taxon>Bacteroidota</taxon>
        <taxon>Bacteroidia</taxon>
        <taxon>Marinilabiliales</taxon>
        <taxon>Prolixibacteraceae</taxon>
        <taxon>Mangrovibacterium</taxon>
    </lineage>
</organism>
<feature type="domain" description="TonB-dependent receptor plug" evidence="8">
    <location>
        <begin position="130"/>
        <end position="251"/>
    </location>
</feature>
<reference evidence="9 10" key="1">
    <citation type="submission" date="2018-09" db="EMBL/GenBank/DDBJ databases">
        <title>Genomic Encyclopedia of Archaeal and Bacterial Type Strains, Phase II (KMG-II): from individual species to whole genera.</title>
        <authorList>
            <person name="Goeker M."/>
        </authorList>
    </citation>
    <scope>NUCLEOTIDE SEQUENCE [LARGE SCALE GENOMIC DNA]</scope>
    <source>
        <strain evidence="9 10">DSM 27148</strain>
    </source>
</reference>
<dbReference type="Gene3D" id="2.170.130.10">
    <property type="entry name" value="TonB-dependent receptor, plug domain"/>
    <property type="match status" value="1"/>
</dbReference>
<evidence type="ECO:0000256" key="4">
    <source>
        <dbReference type="ARBA" id="ARBA00022692"/>
    </source>
</evidence>
<dbReference type="InterPro" id="IPR012910">
    <property type="entry name" value="Plug_dom"/>
</dbReference>
<keyword evidence="3 7" id="KW-1134">Transmembrane beta strand</keyword>
<proteinExistence type="inferred from homology"/>
<evidence type="ECO:0000256" key="1">
    <source>
        <dbReference type="ARBA" id="ARBA00004571"/>
    </source>
</evidence>
<gene>
    <name evidence="9" type="ORF">BC643_1480</name>
</gene>
<dbReference type="InterPro" id="IPR039426">
    <property type="entry name" value="TonB-dep_rcpt-like"/>
</dbReference>
<dbReference type="InterPro" id="IPR023996">
    <property type="entry name" value="TonB-dep_OMP_SusC/RagA"/>
</dbReference>
<evidence type="ECO:0000256" key="3">
    <source>
        <dbReference type="ARBA" id="ARBA00022452"/>
    </source>
</evidence>
<accession>A0A419W6N4</accession>
<comment type="subcellular location">
    <subcellularLocation>
        <location evidence="1 7">Cell outer membrane</location>
        <topology evidence="1 7">Multi-pass membrane protein</topology>
    </subcellularLocation>
</comment>